<organism evidence="2 3">
    <name type="scientific">Hyaloscypha bicolor E</name>
    <dbReference type="NCBI Taxonomy" id="1095630"/>
    <lineage>
        <taxon>Eukaryota</taxon>
        <taxon>Fungi</taxon>
        <taxon>Dikarya</taxon>
        <taxon>Ascomycota</taxon>
        <taxon>Pezizomycotina</taxon>
        <taxon>Leotiomycetes</taxon>
        <taxon>Helotiales</taxon>
        <taxon>Hyaloscyphaceae</taxon>
        <taxon>Hyaloscypha</taxon>
        <taxon>Hyaloscypha bicolor</taxon>
    </lineage>
</organism>
<dbReference type="OrthoDB" id="3597695at2759"/>
<evidence type="ECO:0000313" key="3">
    <source>
        <dbReference type="Proteomes" id="UP000235371"/>
    </source>
</evidence>
<reference evidence="2 3" key="1">
    <citation type="submission" date="2016-04" db="EMBL/GenBank/DDBJ databases">
        <title>A degradative enzymes factory behind the ericoid mycorrhizal symbiosis.</title>
        <authorList>
            <consortium name="DOE Joint Genome Institute"/>
            <person name="Martino E."/>
            <person name="Morin E."/>
            <person name="Grelet G."/>
            <person name="Kuo A."/>
            <person name="Kohler A."/>
            <person name="Daghino S."/>
            <person name="Barry K."/>
            <person name="Choi C."/>
            <person name="Cichocki N."/>
            <person name="Clum A."/>
            <person name="Copeland A."/>
            <person name="Hainaut M."/>
            <person name="Haridas S."/>
            <person name="Labutti K."/>
            <person name="Lindquist E."/>
            <person name="Lipzen A."/>
            <person name="Khouja H.-R."/>
            <person name="Murat C."/>
            <person name="Ohm R."/>
            <person name="Olson A."/>
            <person name="Spatafora J."/>
            <person name="Veneault-Fourrey C."/>
            <person name="Henrissat B."/>
            <person name="Grigoriev I."/>
            <person name="Martin F."/>
            <person name="Perotto S."/>
        </authorList>
    </citation>
    <scope>NUCLEOTIDE SEQUENCE [LARGE SCALE GENOMIC DNA]</scope>
    <source>
        <strain evidence="2 3">E</strain>
    </source>
</reference>
<protein>
    <submittedName>
        <fullName evidence="2">Uncharacterized protein</fullName>
    </submittedName>
</protein>
<dbReference type="InParanoid" id="A0A2J6TH51"/>
<dbReference type="AlphaFoldDB" id="A0A2J6TH51"/>
<dbReference type="EMBL" id="KZ613783">
    <property type="protein sequence ID" value="PMD62362.1"/>
    <property type="molecule type" value="Genomic_DNA"/>
</dbReference>
<dbReference type="RefSeq" id="XP_024739266.1">
    <property type="nucleotide sequence ID" value="XM_024872019.1"/>
</dbReference>
<sequence length="161" mass="19113">MHWDEETYRFERIFLKEGLVDEARNEREDEEGDRRAREEWEAISDLKWRDPYKYSVEKAKYERRMRDLDLRGKGWTQEQIEAADRADAAVFLSRNIKRGSGSAIIYKHRGPKRMQRASEFIYKRSLKSLKSLCRGGTEPLIDTMTEPGTQLEEFQELSSTE</sequence>
<name>A0A2J6TH51_9HELO</name>
<dbReference type="GeneID" id="36580101"/>
<evidence type="ECO:0000256" key="1">
    <source>
        <dbReference type="SAM" id="MobiDB-lite"/>
    </source>
</evidence>
<proteinExistence type="predicted"/>
<keyword evidence="3" id="KW-1185">Reference proteome</keyword>
<accession>A0A2J6TH51</accession>
<dbReference type="Proteomes" id="UP000235371">
    <property type="component" value="Unassembled WGS sequence"/>
</dbReference>
<feature type="region of interest" description="Disordered" evidence="1">
    <location>
        <begin position="138"/>
        <end position="161"/>
    </location>
</feature>
<evidence type="ECO:0000313" key="2">
    <source>
        <dbReference type="EMBL" id="PMD62362.1"/>
    </source>
</evidence>
<dbReference type="STRING" id="1095630.A0A2J6TH51"/>
<gene>
    <name evidence="2" type="ORF">K444DRAFT_340509</name>
</gene>